<proteinExistence type="predicted"/>
<organism evidence="1 2">
    <name type="scientific">Pleurodeles waltl</name>
    <name type="common">Iberian ribbed newt</name>
    <dbReference type="NCBI Taxonomy" id="8319"/>
    <lineage>
        <taxon>Eukaryota</taxon>
        <taxon>Metazoa</taxon>
        <taxon>Chordata</taxon>
        <taxon>Craniata</taxon>
        <taxon>Vertebrata</taxon>
        <taxon>Euteleostomi</taxon>
        <taxon>Amphibia</taxon>
        <taxon>Batrachia</taxon>
        <taxon>Caudata</taxon>
        <taxon>Salamandroidea</taxon>
        <taxon>Salamandridae</taxon>
        <taxon>Pleurodelinae</taxon>
        <taxon>Pleurodeles</taxon>
    </lineage>
</organism>
<protein>
    <submittedName>
        <fullName evidence="1">Uncharacterized protein</fullName>
    </submittedName>
</protein>
<comment type="caution">
    <text evidence="1">The sequence shown here is derived from an EMBL/GenBank/DDBJ whole genome shotgun (WGS) entry which is preliminary data.</text>
</comment>
<keyword evidence="2" id="KW-1185">Reference proteome</keyword>
<gene>
    <name evidence="1" type="ORF">NDU88_002104</name>
</gene>
<evidence type="ECO:0000313" key="1">
    <source>
        <dbReference type="EMBL" id="KAJ1185310.1"/>
    </source>
</evidence>
<accession>A0AAV7UA25</accession>
<name>A0AAV7UA25_PLEWA</name>
<dbReference type="AlphaFoldDB" id="A0AAV7UA25"/>
<reference evidence="1" key="1">
    <citation type="journal article" date="2022" name="bioRxiv">
        <title>Sequencing and chromosome-scale assembly of the giantPleurodeles waltlgenome.</title>
        <authorList>
            <person name="Brown T."/>
            <person name="Elewa A."/>
            <person name="Iarovenko S."/>
            <person name="Subramanian E."/>
            <person name="Araus A.J."/>
            <person name="Petzold A."/>
            <person name="Susuki M."/>
            <person name="Suzuki K.-i.T."/>
            <person name="Hayashi T."/>
            <person name="Toyoda A."/>
            <person name="Oliveira C."/>
            <person name="Osipova E."/>
            <person name="Leigh N.D."/>
            <person name="Simon A."/>
            <person name="Yun M.H."/>
        </authorList>
    </citation>
    <scope>NUCLEOTIDE SEQUENCE</scope>
    <source>
        <strain evidence="1">20211129_DDA</strain>
        <tissue evidence="1">Liver</tissue>
    </source>
</reference>
<evidence type="ECO:0000313" key="2">
    <source>
        <dbReference type="Proteomes" id="UP001066276"/>
    </source>
</evidence>
<dbReference type="EMBL" id="JANPWB010000005">
    <property type="protein sequence ID" value="KAJ1185310.1"/>
    <property type="molecule type" value="Genomic_DNA"/>
</dbReference>
<dbReference type="Proteomes" id="UP001066276">
    <property type="component" value="Chromosome 3_1"/>
</dbReference>
<sequence length="82" mass="8905">MVRGGLSCWLLEPGVAQATDAYIAARALRDMRDCVVFAGCLLIMLISDLTGLRRRGSAPIKLTPTGRCKVKGDQRANTAEER</sequence>